<evidence type="ECO:0000256" key="5">
    <source>
        <dbReference type="ARBA" id="ARBA00023136"/>
    </source>
</evidence>
<gene>
    <name evidence="10" type="ORF">IAA19_02430</name>
</gene>
<comment type="caution">
    <text evidence="10">The sequence shown here is derived from an EMBL/GenBank/DDBJ whole genome shotgun (WGS) entry which is preliminary data.</text>
</comment>
<feature type="transmembrane region" description="Helical" evidence="8">
    <location>
        <begin position="448"/>
        <end position="471"/>
    </location>
</feature>
<feature type="transmembrane region" description="Helical" evidence="8">
    <location>
        <begin position="879"/>
        <end position="906"/>
    </location>
</feature>
<dbReference type="InterPro" id="IPR003838">
    <property type="entry name" value="ABC3_permease_C"/>
</dbReference>
<accession>A0A9D2JE12</accession>
<feature type="transmembrane region" description="Helical" evidence="8">
    <location>
        <begin position="44"/>
        <end position="67"/>
    </location>
</feature>
<keyword evidence="4 8" id="KW-1133">Transmembrane helix</keyword>
<dbReference type="PANTHER" id="PTHR30572">
    <property type="entry name" value="MEMBRANE COMPONENT OF TRANSPORTER-RELATED"/>
    <property type="match status" value="1"/>
</dbReference>
<dbReference type="InterPro" id="IPR050250">
    <property type="entry name" value="Macrolide_Exporter_MacB"/>
</dbReference>
<feature type="transmembrane region" description="Helical" evidence="8">
    <location>
        <begin position="405"/>
        <end position="428"/>
    </location>
</feature>
<comment type="similarity">
    <text evidence="6">Belongs to the ABC-4 integral membrane protein family.</text>
</comment>
<feature type="region of interest" description="Disordered" evidence="7">
    <location>
        <begin position="1"/>
        <end position="21"/>
    </location>
</feature>
<dbReference type="Proteomes" id="UP000824062">
    <property type="component" value="Unassembled WGS sequence"/>
</dbReference>
<feature type="transmembrane region" description="Helical" evidence="8">
    <location>
        <begin position="549"/>
        <end position="575"/>
    </location>
</feature>
<sequence>MAKHLRDERGPRAEKDLAPADAPRGNVFTRFTLRSLKANRVRTVVTVVGVALACGLLMAVLTSVTSLRSALLDRQRSLDGVWQMSFDYTDDATLGNLRTLAGDHLDRLATRRDLGAAALSADDSPTYGTYLGVVSTTRESANLPRAAGDTSYDVVSEPAVVEGRLPESPGEIALPAFLRGAELTSGDSSIEGVSSGATSEGKLELGSTVTLALGRRTWLDGDTSAISSGSYLNIDYTYETDSEGNIVSESETTLETLSDVGEARTYTVVGFVEPSYMGGNVAYVSPDEPAATASGAETSTAYFSTTGYSSRDELEFLMGSLLGEDGSWTTNNSLLTYQGLTPDRQIFDSLAQFAAVLAVVIVVAAVSLISNAFTISISERTRQFGLLSSLGASRRQLRRTVYTEAALLGVVGIPLGLVIGIAGTAAVFALTSEGWSIMLGEGVSIRLVIAPADLAVAAGLTALTLLLSAFVPALRASRVSAVDAIRQTQDVRPNRRLRRVFRHRRGAMDDLSADGTRPRGLAARIGGMPAFLARRTLAVSASKSRVSAIALAVSVALLVTAGLVSIYITGAMGYMDYGSADMQMYVSSPEASAVISEDPVASDLEGITSDISGVDGVRKGSVSGVARVAADVHVDEDAVSWDDVDTFNERTNHYGGFQLDRQGYGQAVIQLVDDGTWRRLAAHLGLAAGEQGPTQLSCVAFNLLNATNADTYGSISPLTGTAETIDVLVPPADLGDYEWIGMGDDGTYSLRSADPAEGGGPVDVAPVSELGLDTVSVPVAAYATDLGDDFPIGTAQLSDTTSITLVMPMSAAAESGVADATMLSMVEFYAGFAEGADEEAVITGIQEALGERGVIGTAQIVNLRETLREYRAMTYTVNVFLYSFIAITMAIAVANVFNTIASGLMLRTREFATLQSVGMGRRSFRRMIVLECADFAAKGLVGGVALAMAVNVALFSALSSSIATISLAMPWGHIALALAVVVAVLALSAGYALRKTHAMSIVDALRSEVL</sequence>
<dbReference type="PANTHER" id="PTHR30572:SF4">
    <property type="entry name" value="ABC TRANSPORTER PERMEASE YTRF"/>
    <property type="match status" value="1"/>
</dbReference>
<dbReference type="GO" id="GO:0022857">
    <property type="term" value="F:transmembrane transporter activity"/>
    <property type="evidence" value="ECO:0007669"/>
    <property type="project" value="TreeGrafter"/>
</dbReference>
<dbReference type="EMBL" id="DXBM01000024">
    <property type="protein sequence ID" value="HIZ45862.1"/>
    <property type="molecule type" value="Genomic_DNA"/>
</dbReference>
<keyword evidence="3 8" id="KW-0812">Transmembrane</keyword>
<evidence type="ECO:0000256" key="4">
    <source>
        <dbReference type="ARBA" id="ARBA00022989"/>
    </source>
</evidence>
<organism evidence="10 11">
    <name type="scientific">Candidatus Olsenella pullistercoris</name>
    <dbReference type="NCBI Taxonomy" id="2838712"/>
    <lineage>
        <taxon>Bacteria</taxon>
        <taxon>Bacillati</taxon>
        <taxon>Actinomycetota</taxon>
        <taxon>Coriobacteriia</taxon>
        <taxon>Coriobacteriales</taxon>
        <taxon>Atopobiaceae</taxon>
        <taxon>Olsenella</taxon>
    </lineage>
</organism>
<evidence type="ECO:0000256" key="7">
    <source>
        <dbReference type="SAM" id="MobiDB-lite"/>
    </source>
</evidence>
<feature type="transmembrane region" description="Helical" evidence="8">
    <location>
        <begin position="350"/>
        <end position="373"/>
    </location>
</feature>
<keyword evidence="5 8" id="KW-0472">Membrane</keyword>
<feature type="transmembrane region" description="Helical" evidence="8">
    <location>
        <begin position="974"/>
        <end position="993"/>
    </location>
</feature>
<protein>
    <submittedName>
        <fullName evidence="10">ABC transporter permease</fullName>
    </submittedName>
</protein>
<evidence type="ECO:0000313" key="10">
    <source>
        <dbReference type="EMBL" id="HIZ45862.1"/>
    </source>
</evidence>
<feature type="compositionally biased region" description="Basic and acidic residues" evidence="7">
    <location>
        <begin position="1"/>
        <end position="18"/>
    </location>
</feature>
<dbReference type="Pfam" id="PF02687">
    <property type="entry name" value="FtsX"/>
    <property type="match status" value="2"/>
</dbReference>
<evidence type="ECO:0000259" key="9">
    <source>
        <dbReference type="Pfam" id="PF02687"/>
    </source>
</evidence>
<dbReference type="GO" id="GO:0005886">
    <property type="term" value="C:plasma membrane"/>
    <property type="evidence" value="ECO:0007669"/>
    <property type="project" value="UniProtKB-SubCell"/>
</dbReference>
<evidence type="ECO:0000256" key="2">
    <source>
        <dbReference type="ARBA" id="ARBA00022475"/>
    </source>
</evidence>
<evidence type="ECO:0000256" key="3">
    <source>
        <dbReference type="ARBA" id="ARBA00022692"/>
    </source>
</evidence>
<evidence type="ECO:0000313" key="11">
    <source>
        <dbReference type="Proteomes" id="UP000824062"/>
    </source>
</evidence>
<reference evidence="10" key="2">
    <citation type="submission" date="2021-04" db="EMBL/GenBank/DDBJ databases">
        <authorList>
            <person name="Gilroy R."/>
        </authorList>
    </citation>
    <scope>NUCLEOTIDE SEQUENCE</scope>
    <source>
        <strain evidence="10">ChiHjej12B11-14209</strain>
    </source>
</reference>
<name>A0A9D2JE12_9ACTN</name>
<comment type="subcellular location">
    <subcellularLocation>
        <location evidence="1">Cell membrane</location>
        <topology evidence="1">Multi-pass membrane protein</topology>
    </subcellularLocation>
</comment>
<feature type="domain" description="ABC3 transporter permease C-terminal" evidence="9">
    <location>
        <begin position="356"/>
        <end position="480"/>
    </location>
</feature>
<feature type="transmembrane region" description="Helical" evidence="8">
    <location>
        <begin position="927"/>
        <end position="954"/>
    </location>
</feature>
<keyword evidence="2" id="KW-1003">Cell membrane</keyword>
<evidence type="ECO:0000256" key="1">
    <source>
        <dbReference type="ARBA" id="ARBA00004651"/>
    </source>
</evidence>
<feature type="domain" description="ABC3 transporter permease C-terminal" evidence="9">
    <location>
        <begin position="883"/>
        <end position="996"/>
    </location>
</feature>
<proteinExistence type="inferred from homology"/>
<evidence type="ECO:0000256" key="6">
    <source>
        <dbReference type="ARBA" id="ARBA00038076"/>
    </source>
</evidence>
<dbReference type="AlphaFoldDB" id="A0A9D2JE12"/>
<reference evidence="10" key="1">
    <citation type="journal article" date="2021" name="PeerJ">
        <title>Extensive microbial diversity within the chicken gut microbiome revealed by metagenomics and culture.</title>
        <authorList>
            <person name="Gilroy R."/>
            <person name="Ravi A."/>
            <person name="Getino M."/>
            <person name="Pursley I."/>
            <person name="Horton D.L."/>
            <person name="Alikhan N.F."/>
            <person name="Baker D."/>
            <person name="Gharbi K."/>
            <person name="Hall N."/>
            <person name="Watson M."/>
            <person name="Adriaenssens E.M."/>
            <person name="Foster-Nyarko E."/>
            <person name="Jarju S."/>
            <person name="Secka A."/>
            <person name="Antonio M."/>
            <person name="Oren A."/>
            <person name="Chaudhuri R.R."/>
            <person name="La Ragione R."/>
            <person name="Hildebrand F."/>
            <person name="Pallen M.J."/>
        </authorList>
    </citation>
    <scope>NUCLEOTIDE SEQUENCE</scope>
    <source>
        <strain evidence="10">ChiHjej12B11-14209</strain>
    </source>
</reference>
<evidence type="ECO:0000256" key="8">
    <source>
        <dbReference type="SAM" id="Phobius"/>
    </source>
</evidence>